<protein>
    <recommendedName>
        <fullName evidence="3">Squalene cyclase C-terminal domain-containing protein</fullName>
    </recommendedName>
</protein>
<proteinExistence type="predicted"/>
<dbReference type="Proteomes" id="UP000317243">
    <property type="component" value="Unassembled WGS sequence"/>
</dbReference>
<name>A0A5C5W1B5_9PLAN</name>
<comment type="caution">
    <text evidence="1">The sequence shown here is derived from an EMBL/GenBank/DDBJ whole genome shotgun (WGS) entry which is preliminary data.</text>
</comment>
<accession>A0A5C5W1B5</accession>
<dbReference type="SUPFAM" id="SSF48239">
    <property type="entry name" value="Terpenoid cyclases/Protein prenyltransferases"/>
    <property type="match status" value="1"/>
</dbReference>
<dbReference type="CDD" id="cd00688">
    <property type="entry name" value="ISOPREN_C2_like"/>
    <property type="match status" value="1"/>
</dbReference>
<dbReference type="Gene3D" id="1.50.10.20">
    <property type="match status" value="2"/>
</dbReference>
<reference evidence="1 2" key="1">
    <citation type="submission" date="2019-02" db="EMBL/GenBank/DDBJ databases">
        <title>Deep-cultivation of Planctomycetes and their phenomic and genomic characterization uncovers novel biology.</title>
        <authorList>
            <person name="Wiegand S."/>
            <person name="Jogler M."/>
            <person name="Boedeker C."/>
            <person name="Pinto D."/>
            <person name="Vollmers J."/>
            <person name="Rivas-Marin E."/>
            <person name="Kohn T."/>
            <person name="Peeters S.H."/>
            <person name="Heuer A."/>
            <person name="Rast P."/>
            <person name="Oberbeckmann S."/>
            <person name="Bunk B."/>
            <person name="Jeske O."/>
            <person name="Meyerdierks A."/>
            <person name="Storesund J.E."/>
            <person name="Kallscheuer N."/>
            <person name="Luecker S."/>
            <person name="Lage O.M."/>
            <person name="Pohl T."/>
            <person name="Merkel B.J."/>
            <person name="Hornburger P."/>
            <person name="Mueller R.-W."/>
            <person name="Bruemmer F."/>
            <person name="Labrenz M."/>
            <person name="Spormann A.M."/>
            <person name="Op Den Camp H."/>
            <person name="Overmann J."/>
            <person name="Amann R."/>
            <person name="Jetten M.S.M."/>
            <person name="Mascher T."/>
            <person name="Medema M.H."/>
            <person name="Devos D.P."/>
            <person name="Kaster A.-K."/>
            <person name="Ovreas L."/>
            <person name="Rohde M."/>
            <person name="Galperin M.Y."/>
            <person name="Jogler C."/>
        </authorList>
    </citation>
    <scope>NUCLEOTIDE SEQUENCE [LARGE SCALE GENOMIC DNA]</scope>
    <source>
        <strain evidence="1 2">KOR42</strain>
    </source>
</reference>
<evidence type="ECO:0000313" key="2">
    <source>
        <dbReference type="Proteomes" id="UP000317243"/>
    </source>
</evidence>
<dbReference type="EMBL" id="SIHI01000031">
    <property type="protein sequence ID" value="TWT43562.1"/>
    <property type="molecule type" value="Genomic_DNA"/>
</dbReference>
<dbReference type="InterPro" id="IPR008930">
    <property type="entry name" value="Terpenoid_cyclase/PrenylTrfase"/>
</dbReference>
<keyword evidence="2" id="KW-1185">Reference proteome</keyword>
<organism evidence="1 2">
    <name type="scientific">Thalassoglobus neptunius</name>
    <dbReference type="NCBI Taxonomy" id="1938619"/>
    <lineage>
        <taxon>Bacteria</taxon>
        <taxon>Pseudomonadati</taxon>
        <taxon>Planctomycetota</taxon>
        <taxon>Planctomycetia</taxon>
        <taxon>Planctomycetales</taxon>
        <taxon>Planctomycetaceae</taxon>
        <taxon>Thalassoglobus</taxon>
    </lineage>
</organism>
<evidence type="ECO:0000313" key="1">
    <source>
        <dbReference type="EMBL" id="TWT43562.1"/>
    </source>
</evidence>
<dbReference type="RefSeq" id="WP_197441420.1">
    <property type="nucleotide sequence ID" value="NZ_SIHI01000031.1"/>
</dbReference>
<sequence>MIVNLVFTLAVAAIPAQVGESSDSVEAKRSEIVQKGLAFLREQGQEEDGSLSARVGSGVTSLAVAAGLKNGLPLSDPLVARGLSYLEGKIQPNGGIYSSDRLRNYETCVAIMALAEANSVAGDGRYDTALKNAGRFVRGLQVGVDDEISESDSHFGGVGYSGKERPDLSNTAFFIEALKSLDTPPDDPAILRALVFVSRCQNLDAQWNDTVFADKVKDGGFYYVIPTETVDPSASERYTENGGLRSYGSMSYAGFKSLVYAGLEKDDPRAKAVLEWISANYSLQENPGQGIAGLYYYFHTFGTALDASGLEVISTPDGEKDWRTDLVLHLGKSQRPDGSWVNENRQWFENDANLCTAFALLSLSHAKGSEE</sequence>
<gene>
    <name evidence="1" type="ORF">KOR42_44420</name>
</gene>
<evidence type="ECO:0008006" key="3">
    <source>
        <dbReference type="Google" id="ProtNLM"/>
    </source>
</evidence>
<dbReference type="AlphaFoldDB" id="A0A5C5W1B5"/>